<dbReference type="PRINTS" id="PR00134">
    <property type="entry name" value="GLHYDRLASE10"/>
</dbReference>
<dbReference type="GO" id="GO:0031176">
    <property type="term" value="F:endo-1,4-beta-xylanase activity"/>
    <property type="evidence" value="ECO:0007669"/>
    <property type="project" value="UniProtKB-EC"/>
</dbReference>
<keyword evidence="12" id="KW-1185">Reference proteome</keyword>
<feature type="domain" description="GH10" evidence="10">
    <location>
        <begin position="34"/>
        <end position="355"/>
    </location>
</feature>
<keyword evidence="5 9" id="KW-0378">Hydrolase</keyword>
<evidence type="ECO:0000256" key="1">
    <source>
        <dbReference type="ARBA" id="ARBA00000681"/>
    </source>
</evidence>
<comment type="catalytic activity">
    <reaction evidence="1 9">
        <text>Endohydrolysis of (1-&gt;4)-beta-D-xylosidic linkages in xylans.</text>
        <dbReference type="EC" id="3.2.1.8"/>
    </reaction>
</comment>
<dbReference type="PANTHER" id="PTHR31490:SF88">
    <property type="entry name" value="BETA-XYLANASE"/>
    <property type="match status" value="1"/>
</dbReference>
<evidence type="ECO:0000259" key="10">
    <source>
        <dbReference type="PROSITE" id="PS51760"/>
    </source>
</evidence>
<dbReference type="PANTHER" id="PTHR31490">
    <property type="entry name" value="GLYCOSYL HYDROLASE"/>
    <property type="match status" value="1"/>
</dbReference>
<evidence type="ECO:0000313" key="12">
    <source>
        <dbReference type="Proteomes" id="UP000502756"/>
    </source>
</evidence>
<dbReference type="EC" id="3.2.1.8" evidence="9"/>
<evidence type="ECO:0000256" key="2">
    <source>
        <dbReference type="ARBA" id="ARBA00007495"/>
    </source>
</evidence>
<accession>A0A6M5YFZ2</accession>
<evidence type="ECO:0000256" key="7">
    <source>
        <dbReference type="ARBA" id="ARBA00023295"/>
    </source>
</evidence>
<evidence type="ECO:0000256" key="3">
    <source>
        <dbReference type="ARBA" id="ARBA00022651"/>
    </source>
</evidence>
<comment type="similarity">
    <text evidence="2 9">Belongs to the glycosyl hydrolase 10 (cellulase F) family.</text>
</comment>
<dbReference type="InterPro" id="IPR044846">
    <property type="entry name" value="GH10"/>
</dbReference>
<organism evidence="11 12">
    <name type="scientific">Spirosoma taeanense</name>
    <dbReference type="NCBI Taxonomy" id="2735870"/>
    <lineage>
        <taxon>Bacteria</taxon>
        <taxon>Pseudomonadati</taxon>
        <taxon>Bacteroidota</taxon>
        <taxon>Cytophagia</taxon>
        <taxon>Cytophagales</taxon>
        <taxon>Cytophagaceae</taxon>
        <taxon>Spirosoma</taxon>
    </lineage>
</organism>
<gene>
    <name evidence="11" type="ORF">HNV11_03465</name>
</gene>
<keyword evidence="3 11" id="KW-0858">Xylan degradation</keyword>
<dbReference type="AlphaFoldDB" id="A0A6M5YFZ2"/>
<evidence type="ECO:0000256" key="6">
    <source>
        <dbReference type="ARBA" id="ARBA00023277"/>
    </source>
</evidence>
<dbReference type="Pfam" id="PF00331">
    <property type="entry name" value="Glyco_hydro_10"/>
    <property type="match status" value="1"/>
</dbReference>
<name>A0A6M5YFZ2_9BACT</name>
<dbReference type="Proteomes" id="UP000502756">
    <property type="component" value="Chromosome"/>
</dbReference>
<protein>
    <recommendedName>
        <fullName evidence="9">Beta-xylanase</fullName>
        <ecNumber evidence="9">3.2.1.8</ecNumber>
    </recommendedName>
</protein>
<dbReference type="PROSITE" id="PS51760">
    <property type="entry name" value="GH10_2"/>
    <property type="match status" value="1"/>
</dbReference>
<keyword evidence="7 9" id="KW-0326">Glycosidase</keyword>
<keyword evidence="4" id="KW-0732">Signal</keyword>
<dbReference type="InterPro" id="IPR001000">
    <property type="entry name" value="GH10_dom"/>
</dbReference>
<proteinExistence type="inferred from homology"/>
<keyword evidence="6 9" id="KW-0119">Carbohydrate metabolism</keyword>
<reference evidence="11 12" key="1">
    <citation type="submission" date="2020-05" db="EMBL/GenBank/DDBJ databases">
        <title>Genome sequencing of Spirosoma sp. TS118.</title>
        <authorList>
            <person name="Lee J.-H."/>
            <person name="Jeong S."/>
            <person name="Zhao L."/>
            <person name="Jung J.-H."/>
            <person name="Kim M.-K."/>
            <person name="Lim S."/>
        </authorList>
    </citation>
    <scope>NUCLEOTIDE SEQUENCE [LARGE SCALE GENOMIC DNA]</scope>
    <source>
        <strain evidence="11 12">TS118</strain>
    </source>
</reference>
<evidence type="ECO:0000256" key="9">
    <source>
        <dbReference type="RuleBase" id="RU361174"/>
    </source>
</evidence>
<dbReference type="GO" id="GO:0045493">
    <property type="term" value="P:xylan catabolic process"/>
    <property type="evidence" value="ECO:0007669"/>
    <property type="project" value="UniProtKB-KW"/>
</dbReference>
<evidence type="ECO:0000256" key="4">
    <source>
        <dbReference type="ARBA" id="ARBA00022729"/>
    </source>
</evidence>
<evidence type="ECO:0000256" key="5">
    <source>
        <dbReference type="ARBA" id="ARBA00022801"/>
    </source>
</evidence>
<dbReference type="KEGG" id="stae:HNV11_03465"/>
<keyword evidence="8 9" id="KW-0624">Polysaccharide degradation</keyword>
<evidence type="ECO:0000313" key="11">
    <source>
        <dbReference type="EMBL" id="QJW92206.1"/>
    </source>
</evidence>
<dbReference type="SUPFAM" id="SSF51445">
    <property type="entry name" value="(Trans)glycosidases"/>
    <property type="match status" value="1"/>
</dbReference>
<dbReference type="InterPro" id="IPR017853">
    <property type="entry name" value="GH"/>
</dbReference>
<dbReference type="SMART" id="SM00633">
    <property type="entry name" value="Glyco_10"/>
    <property type="match status" value="1"/>
</dbReference>
<sequence>MTACNPNSEDVKPQSVMIIDYSASTRATAVIDNDSTLKAVATFPIGAAFNSKIVKESDKANSLFQAQFNAKTVHAFMNTEPAPGQFNFSEIDYWVNAADKQPLRLHGHCLVYHMAAPEWFSQFKGNTEGFEKAVKNHIQTLVSRYKGKIKSWDVINEVFDWNSGAVRQTAFRQLYASDAAYLEFVKRCFQWAHKADPDALLFYNDYGFETYSSKLDGVLKMIDNFKKSGTPIHGLGTQLHIDINTSETGLRNAFQRLAATSLLVHASELDIAVNPKNDQTLVFSNELMSVQAAKYKVVASLYKQNVPSRLRYGITMWSFSDADSWLVTDKKMRDMPNVFDTKLNKKMAFYGLMDGLK</sequence>
<dbReference type="EMBL" id="CP053435">
    <property type="protein sequence ID" value="QJW92206.1"/>
    <property type="molecule type" value="Genomic_DNA"/>
</dbReference>
<dbReference type="Gene3D" id="3.20.20.80">
    <property type="entry name" value="Glycosidases"/>
    <property type="match status" value="1"/>
</dbReference>
<evidence type="ECO:0000256" key="8">
    <source>
        <dbReference type="ARBA" id="ARBA00023326"/>
    </source>
</evidence>